<sequence>MSNNSLILRKKNNSSLSMASDDNDKVWNRNHTEEKARNSLSQSSSFDSHEHTNVDSGPSLSSSSSAGSINTCLRAEGVNVTGSTSDNHNSCVTAEKNKGSQIPDKSVYDHYNNNMGIIDGTMSLQRYQRIADIGVNPNFFSSDHYKKLSRTTSGQSRKSSGSIEGHYQLEQQNTESDFNRLRLQLPDMKSKPVVPPRYSDNNQSMDYNSDSDIAAHMRRRKFAIDHHISNKNDYLQHLPTKQEENNFLRQHRPSLKLKEHPSHYIAVSRDDEMLNHATAGAKKPSYEEHIHQQGNFKSDNIQSFGYF</sequence>
<feature type="compositionally biased region" description="Low complexity" evidence="1">
    <location>
        <begin position="56"/>
        <end position="67"/>
    </location>
</feature>
<dbReference type="Proteomes" id="UP000009022">
    <property type="component" value="Unassembled WGS sequence"/>
</dbReference>
<name>B3RSG9_TRIAD</name>
<feature type="compositionally biased region" description="Polar residues" evidence="1">
    <location>
        <begin position="199"/>
        <end position="208"/>
    </location>
</feature>
<protein>
    <submittedName>
        <fullName evidence="2">Uncharacterized protein</fullName>
    </submittedName>
</protein>
<dbReference type="RefSeq" id="XP_002111050.1">
    <property type="nucleotide sequence ID" value="XM_002111014.1"/>
</dbReference>
<dbReference type="GeneID" id="6752263"/>
<dbReference type="AlphaFoldDB" id="B3RSG9"/>
<feature type="compositionally biased region" description="Basic and acidic residues" evidence="1">
    <location>
        <begin position="22"/>
        <end position="37"/>
    </location>
</feature>
<dbReference type="InParanoid" id="B3RSG9"/>
<organism evidence="2 3">
    <name type="scientific">Trichoplax adhaerens</name>
    <name type="common">Trichoplax reptans</name>
    <dbReference type="NCBI Taxonomy" id="10228"/>
    <lineage>
        <taxon>Eukaryota</taxon>
        <taxon>Metazoa</taxon>
        <taxon>Placozoa</taxon>
        <taxon>Uniplacotomia</taxon>
        <taxon>Trichoplacea</taxon>
        <taxon>Trichoplacidae</taxon>
        <taxon>Trichoplax</taxon>
    </lineage>
</organism>
<keyword evidence="3" id="KW-1185">Reference proteome</keyword>
<dbReference type="CTD" id="6752263"/>
<proteinExistence type="predicted"/>
<dbReference type="STRING" id="10228.B3RSG9"/>
<evidence type="ECO:0000256" key="1">
    <source>
        <dbReference type="SAM" id="MobiDB-lite"/>
    </source>
</evidence>
<feature type="region of interest" description="Disordered" evidence="1">
    <location>
        <begin position="189"/>
        <end position="208"/>
    </location>
</feature>
<feature type="region of interest" description="Disordered" evidence="1">
    <location>
        <begin position="1"/>
        <end position="67"/>
    </location>
</feature>
<dbReference type="KEGG" id="tad:TRIADDRAFT_54592"/>
<accession>B3RSG9</accession>
<dbReference type="EMBL" id="DS985243">
    <property type="protein sequence ID" value="EDV27054.1"/>
    <property type="molecule type" value="Genomic_DNA"/>
</dbReference>
<evidence type="ECO:0000313" key="2">
    <source>
        <dbReference type="EMBL" id="EDV27054.1"/>
    </source>
</evidence>
<reference evidence="2 3" key="1">
    <citation type="journal article" date="2008" name="Nature">
        <title>The Trichoplax genome and the nature of placozoans.</title>
        <authorList>
            <person name="Srivastava M."/>
            <person name="Begovic E."/>
            <person name="Chapman J."/>
            <person name="Putnam N.H."/>
            <person name="Hellsten U."/>
            <person name="Kawashima T."/>
            <person name="Kuo A."/>
            <person name="Mitros T."/>
            <person name="Salamov A."/>
            <person name="Carpenter M.L."/>
            <person name="Signorovitch A.Y."/>
            <person name="Moreno M.A."/>
            <person name="Kamm K."/>
            <person name="Grimwood J."/>
            <person name="Schmutz J."/>
            <person name="Shapiro H."/>
            <person name="Grigoriev I.V."/>
            <person name="Buss L.W."/>
            <person name="Schierwater B."/>
            <person name="Dellaporta S.L."/>
            <person name="Rokhsar D.S."/>
        </authorList>
    </citation>
    <scope>NUCLEOTIDE SEQUENCE [LARGE SCALE GENOMIC DNA]</scope>
    <source>
        <strain evidence="2 3">Grell-BS-1999</strain>
    </source>
</reference>
<evidence type="ECO:0000313" key="3">
    <source>
        <dbReference type="Proteomes" id="UP000009022"/>
    </source>
</evidence>
<dbReference type="HOGENOM" id="CLU_907128_0_0_1"/>
<gene>
    <name evidence="2" type="ORF">TRIADDRAFT_54592</name>
</gene>